<accession>A0A225AV76</accession>
<dbReference type="PANTHER" id="PTHR40624">
    <property type="entry name" value="BIOSYNTHESIS MONOOXYGENASE, PUTATIVE (AFU_ORTHOLOGUE AFUA_1G12025)-RELATED"/>
    <property type="match status" value="1"/>
</dbReference>
<dbReference type="PANTHER" id="PTHR40624:SF1">
    <property type="entry name" value="BIOSYNTHESIS MONOOXYGENASE, PUTATIVE (AFU_ORTHOLOGUE AFUA_1G12025)-RELATED"/>
    <property type="match status" value="1"/>
</dbReference>
<keyword evidence="3" id="KW-1185">Reference proteome</keyword>
<comment type="caution">
    <text evidence="2">The sequence shown here is derived from an EMBL/GenBank/DDBJ whole genome shotgun (WGS) entry which is preliminary data.</text>
</comment>
<dbReference type="InterPro" id="IPR007138">
    <property type="entry name" value="ABM_dom"/>
</dbReference>
<dbReference type="Proteomes" id="UP000214365">
    <property type="component" value="Unassembled WGS sequence"/>
</dbReference>
<dbReference type="PROSITE" id="PS51725">
    <property type="entry name" value="ABM"/>
    <property type="match status" value="1"/>
</dbReference>
<sequence length="110" mass="12398">MSQQYVHLVAIATVKEGQLEKLLEEVKKITEVVHNTEPDILRYYCIQTKNAKGLDQIIFVEKYTTEEAFKAHTASAHFQAFAGKFSEFLAEPLDIKVGSFIAGHEVRASL</sequence>
<evidence type="ECO:0000313" key="3">
    <source>
        <dbReference type="Proteomes" id="UP000214365"/>
    </source>
</evidence>
<dbReference type="GeneID" id="31003378"/>
<reference evidence="2 3" key="1">
    <citation type="submission" date="2015-06" db="EMBL/GenBank/DDBJ databases">
        <title>Talaromyces atroroseus IBT 11181 draft genome.</title>
        <authorList>
            <person name="Rasmussen K.B."/>
            <person name="Rasmussen S."/>
            <person name="Petersen B."/>
            <person name="Sicheritz-Ponten T."/>
            <person name="Mortensen U.H."/>
            <person name="Thrane U."/>
        </authorList>
    </citation>
    <scope>NUCLEOTIDE SEQUENCE [LARGE SCALE GENOMIC DNA]</scope>
    <source>
        <strain evidence="2 3">IBT 11181</strain>
    </source>
</reference>
<dbReference type="Pfam" id="PF03992">
    <property type="entry name" value="ABM"/>
    <property type="match status" value="1"/>
</dbReference>
<dbReference type="OrthoDB" id="10011777at2759"/>
<feature type="domain" description="ABM" evidence="1">
    <location>
        <begin position="6"/>
        <end position="97"/>
    </location>
</feature>
<organism evidence="2 3">
    <name type="scientific">Talaromyces atroroseus</name>
    <dbReference type="NCBI Taxonomy" id="1441469"/>
    <lineage>
        <taxon>Eukaryota</taxon>
        <taxon>Fungi</taxon>
        <taxon>Dikarya</taxon>
        <taxon>Ascomycota</taxon>
        <taxon>Pezizomycotina</taxon>
        <taxon>Eurotiomycetes</taxon>
        <taxon>Eurotiomycetidae</taxon>
        <taxon>Eurotiales</taxon>
        <taxon>Trichocomaceae</taxon>
        <taxon>Talaromyces</taxon>
        <taxon>Talaromyces sect. Trachyspermi</taxon>
    </lineage>
</organism>
<dbReference type="EMBL" id="LFMY01000004">
    <property type="protein sequence ID" value="OKL61208.1"/>
    <property type="molecule type" value="Genomic_DNA"/>
</dbReference>
<name>A0A225AV76_TALAT</name>
<protein>
    <recommendedName>
        <fullName evidence="1">ABM domain-containing protein</fullName>
    </recommendedName>
</protein>
<dbReference type="InterPro" id="IPR011008">
    <property type="entry name" value="Dimeric_a/b-barrel"/>
</dbReference>
<dbReference type="AlphaFoldDB" id="A0A225AV76"/>
<evidence type="ECO:0000259" key="1">
    <source>
        <dbReference type="PROSITE" id="PS51725"/>
    </source>
</evidence>
<dbReference type="RefSeq" id="XP_020121329.1">
    <property type="nucleotide sequence ID" value="XM_020265944.1"/>
</dbReference>
<dbReference type="STRING" id="1441469.A0A225AV76"/>
<proteinExistence type="predicted"/>
<gene>
    <name evidence="2" type="ORF">UA08_03623</name>
</gene>
<dbReference type="Gene3D" id="3.30.70.100">
    <property type="match status" value="1"/>
</dbReference>
<dbReference type="SUPFAM" id="SSF54909">
    <property type="entry name" value="Dimeric alpha+beta barrel"/>
    <property type="match status" value="1"/>
</dbReference>
<evidence type="ECO:0000313" key="2">
    <source>
        <dbReference type="EMBL" id="OKL61208.1"/>
    </source>
</evidence>